<protein>
    <submittedName>
        <fullName evidence="10">L-dehydroascorbate transporter large permease subunit</fullName>
    </submittedName>
</protein>
<feature type="transmembrane region" description="Helical" evidence="8">
    <location>
        <begin position="57"/>
        <end position="75"/>
    </location>
</feature>
<dbReference type="Pfam" id="PF06808">
    <property type="entry name" value="DctM"/>
    <property type="match status" value="1"/>
</dbReference>
<evidence type="ECO:0000256" key="5">
    <source>
        <dbReference type="ARBA" id="ARBA00022989"/>
    </source>
</evidence>
<dbReference type="Proteomes" id="UP000255014">
    <property type="component" value="Unassembled WGS sequence"/>
</dbReference>
<keyword evidence="7" id="KW-0813">Transport</keyword>
<proteinExistence type="predicted"/>
<name>A0A0E8C4B8_BORPT</name>
<dbReference type="InterPro" id="IPR004681">
    <property type="entry name" value="TRAP_DctM"/>
</dbReference>
<evidence type="ECO:0000256" key="2">
    <source>
        <dbReference type="ARBA" id="ARBA00022475"/>
    </source>
</evidence>
<gene>
    <name evidence="10" type="ORF">NCTC10911_02141</name>
</gene>
<dbReference type="GO" id="GO:0022857">
    <property type="term" value="F:transmembrane transporter activity"/>
    <property type="evidence" value="ECO:0007669"/>
    <property type="project" value="UniProtKB-UniRule"/>
</dbReference>
<dbReference type="GO" id="GO:0005886">
    <property type="term" value="C:plasma membrane"/>
    <property type="evidence" value="ECO:0007669"/>
    <property type="project" value="UniProtKB-SubCell"/>
</dbReference>
<evidence type="ECO:0000256" key="3">
    <source>
        <dbReference type="ARBA" id="ARBA00022519"/>
    </source>
</evidence>
<organism evidence="10 11">
    <name type="scientific">Bordetella pertussis</name>
    <dbReference type="NCBI Taxonomy" id="520"/>
    <lineage>
        <taxon>Bacteria</taxon>
        <taxon>Pseudomonadati</taxon>
        <taxon>Pseudomonadota</taxon>
        <taxon>Betaproteobacteria</taxon>
        <taxon>Burkholderiales</taxon>
        <taxon>Alcaligenaceae</taxon>
        <taxon>Bordetella</taxon>
    </lineage>
</organism>
<keyword evidence="5 8" id="KW-1133">Transmembrane helix</keyword>
<evidence type="ECO:0000256" key="4">
    <source>
        <dbReference type="ARBA" id="ARBA00022692"/>
    </source>
</evidence>
<comment type="function">
    <text evidence="7">Part of the tripartite ATP-independent periplasmic (TRAP) transport system.</text>
</comment>
<evidence type="ECO:0000313" key="10">
    <source>
        <dbReference type="EMBL" id="SUV65102.1"/>
    </source>
</evidence>
<accession>A0A0E8C4B8</accession>
<keyword evidence="3 7" id="KW-0997">Cell inner membrane</keyword>
<dbReference type="InterPro" id="IPR010656">
    <property type="entry name" value="DctM"/>
</dbReference>
<reference evidence="10 11" key="1">
    <citation type="submission" date="2018-06" db="EMBL/GenBank/DDBJ databases">
        <authorList>
            <consortium name="Pathogen Informatics"/>
            <person name="Doyle S."/>
        </authorList>
    </citation>
    <scope>NUCLEOTIDE SEQUENCE [LARGE SCALE GENOMIC DNA]</scope>
    <source>
        <strain evidence="10 11">NCTC10911</strain>
    </source>
</reference>
<evidence type="ECO:0000256" key="6">
    <source>
        <dbReference type="ARBA" id="ARBA00023136"/>
    </source>
</evidence>
<keyword evidence="6 8" id="KW-0472">Membrane</keyword>
<sequence length="154" mass="16202">MGELAQSLVLIASLLLLLAAGVWVSLALVASGLVALLLFTDAPAGIIFATKSWDASANWALTALPLFIWMGEILYRTRLAEDMFSGLGPWVRRLPGRLVHVNVLGCGIFAAVSGSSAATAATIGRISLPELKARGYDDGLAIAGRWPAPARWAC</sequence>
<keyword evidence="2" id="KW-1003">Cell membrane</keyword>
<evidence type="ECO:0000256" key="8">
    <source>
        <dbReference type="SAM" id="Phobius"/>
    </source>
</evidence>
<evidence type="ECO:0000256" key="7">
    <source>
        <dbReference type="RuleBase" id="RU369079"/>
    </source>
</evidence>
<evidence type="ECO:0000313" key="11">
    <source>
        <dbReference type="Proteomes" id="UP000255014"/>
    </source>
</evidence>
<dbReference type="PANTHER" id="PTHR33362:SF5">
    <property type="entry name" value="C4-DICARBOXYLATE TRAP TRANSPORTER LARGE PERMEASE PROTEIN DCTM"/>
    <property type="match status" value="1"/>
</dbReference>
<dbReference type="PANTHER" id="PTHR33362">
    <property type="entry name" value="SIALIC ACID TRAP TRANSPORTER PERMEASE PROTEIN SIAT-RELATED"/>
    <property type="match status" value="1"/>
</dbReference>
<comment type="subcellular location">
    <subcellularLocation>
        <location evidence="1 7">Cell inner membrane</location>
        <topology evidence="1 7">Multi-pass membrane protein</topology>
    </subcellularLocation>
</comment>
<keyword evidence="4 8" id="KW-0812">Transmembrane</keyword>
<feature type="domain" description="TRAP C4-dicarboxylate transport system permease DctM subunit" evidence="9">
    <location>
        <begin position="12"/>
        <end position="143"/>
    </location>
</feature>
<dbReference type="AlphaFoldDB" id="A0A0E8C4B8"/>
<evidence type="ECO:0000259" key="9">
    <source>
        <dbReference type="Pfam" id="PF06808"/>
    </source>
</evidence>
<dbReference type="EMBL" id="UFTT01000002">
    <property type="protein sequence ID" value="SUV65102.1"/>
    <property type="molecule type" value="Genomic_DNA"/>
</dbReference>
<evidence type="ECO:0000256" key="1">
    <source>
        <dbReference type="ARBA" id="ARBA00004429"/>
    </source>
</evidence>